<keyword evidence="3" id="KW-1185">Reference proteome</keyword>
<feature type="compositionally biased region" description="Basic and acidic residues" evidence="1">
    <location>
        <begin position="100"/>
        <end position="112"/>
    </location>
</feature>
<feature type="compositionally biased region" description="Polar residues" evidence="1">
    <location>
        <begin position="172"/>
        <end position="194"/>
    </location>
</feature>
<feature type="compositionally biased region" description="Polar residues" evidence="1">
    <location>
        <begin position="202"/>
        <end position="215"/>
    </location>
</feature>
<evidence type="ECO:0000313" key="3">
    <source>
        <dbReference type="Proteomes" id="UP000604046"/>
    </source>
</evidence>
<evidence type="ECO:0000313" key="2">
    <source>
        <dbReference type="EMBL" id="CAE7537840.1"/>
    </source>
</evidence>
<feature type="region of interest" description="Disordered" evidence="1">
    <location>
        <begin position="171"/>
        <end position="215"/>
    </location>
</feature>
<reference evidence="2" key="1">
    <citation type="submission" date="2021-02" db="EMBL/GenBank/DDBJ databases">
        <authorList>
            <person name="Dougan E. K."/>
            <person name="Rhodes N."/>
            <person name="Thang M."/>
            <person name="Chan C."/>
        </authorList>
    </citation>
    <scope>NUCLEOTIDE SEQUENCE</scope>
</reference>
<name>A0A812TIZ5_9DINO</name>
<dbReference type="AlphaFoldDB" id="A0A812TIZ5"/>
<feature type="compositionally biased region" description="Basic and acidic residues" evidence="1">
    <location>
        <begin position="73"/>
        <end position="84"/>
    </location>
</feature>
<evidence type="ECO:0000256" key="1">
    <source>
        <dbReference type="SAM" id="MobiDB-lite"/>
    </source>
</evidence>
<gene>
    <name evidence="2" type="ORF">SNAT2548_LOCUS30149</name>
</gene>
<sequence>MAKATASSRLEGNDRCEVVQEELKRLFGSAPLSDKKEPKARPEVRGGQGSVQASASSKPSRPPRPPPLTDVVEASRKVKSERFQLSKPPPAVPSTLILSQEERRKAMAESQRRRSGTKTWSQEEENRELRQQLRKLTSNEVSRPHFESAAAENHWLRREVTSKLLQAWLSAEGTSSASTRAPTPANSTPGSAGSSHPEAKQIRSQVSSETGSVAC</sequence>
<proteinExistence type="predicted"/>
<comment type="caution">
    <text evidence="2">The sequence shown here is derived from an EMBL/GenBank/DDBJ whole genome shotgun (WGS) entry which is preliminary data.</text>
</comment>
<feature type="compositionally biased region" description="Low complexity" evidence="1">
    <location>
        <begin position="50"/>
        <end position="59"/>
    </location>
</feature>
<feature type="region of interest" description="Disordered" evidence="1">
    <location>
        <begin position="27"/>
        <end position="155"/>
    </location>
</feature>
<accession>A0A812TIZ5</accession>
<protein>
    <submittedName>
        <fullName evidence="2">Uncharacterized protein</fullName>
    </submittedName>
</protein>
<organism evidence="2 3">
    <name type="scientific">Symbiodinium natans</name>
    <dbReference type="NCBI Taxonomy" id="878477"/>
    <lineage>
        <taxon>Eukaryota</taxon>
        <taxon>Sar</taxon>
        <taxon>Alveolata</taxon>
        <taxon>Dinophyceae</taxon>
        <taxon>Suessiales</taxon>
        <taxon>Symbiodiniaceae</taxon>
        <taxon>Symbiodinium</taxon>
    </lineage>
</organism>
<dbReference type="EMBL" id="CAJNDS010002593">
    <property type="protein sequence ID" value="CAE7537840.1"/>
    <property type="molecule type" value="Genomic_DNA"/>
</dbReference>
<feature type="compositionally biased region" description="Basic and acidic residues" evidence="1">
    <location>
        <begin position="33"/>
        <end position="44"/>
    </location>
</feature>
<dbReference type="Proteomes" id="UP000604046">
    <property type="component" value="Unassembled WGS sequence"/>
</dbReference>
<dbReference type="OrthoDB" id="434482at2759"/>